<sequence length="169" mass="19176">MRIDISPVLKYDGEQIDFDTQLDLTELEGAYGEKPLPEQVRACGRIENLHGAVRITMEVTGALHFLCDRCTKPYELDFCYPLDAMVTTDPAAEETDELIYAKDNRIDLKEQAGILIGLHMPFKHLCKEDCKGLCPICGADRNEGDCDCKPDRRDPRWDALRALFDNHES</sequence>
<evidence type="ECO:0000313" key="1">
    <source>
        <dbReference type="EMBL" id="MPM25078.1"/>
    </source>
</evidence>
<dbReference type="AlphaFoldDB" id="A0A644YAW1"/>
<evidence type="ECO:0008006" key="2">
    <source>
        <dbReference type="Google" id="ProtNLM"/>
    </source>
</evidence>
<gene>
    <name evidence="1" type="ORF">SDC9_71568</name>
</gene>
<reference evidence="1" key="1">
    <citation type="submission" date="2019-08" db="EMBL/GenBank/DDBJ databases">
        <authorList>
            <person name="Kucharzyk K."/>
            <person name="Murdoch R.W."/>
            <person name="Higgins S."/>
            <person name="Loffler F."/>
        </authorList>
    </citation>
    <scope>NUCLEOTIDE SEQUENCE</scope>
</reference>
<dbReference type="EMBL" id="VSSQ01004409">
    <property type="protein sequence ID" value="MPM25078.1"/>
    <property type="molecule type" value="Genomic_DNA"/>
</dbReference>
<accession>A0A644YAW1</accession>
<proteinExistence type="predicted"/>
<dbReference type="Pfam" id="PF02620">
    <property type="entry name" value="YceD"/>
    <property type="match status" value="1"/>
</dbReference>
<comment type="caution">
    <text evidence="1">The sequence shown here is derived from an EMBL/GenBank/DDBJ whole genome shotgun (WGS) entry which is preliminary data.</text>
</comment>
<protein>
    <recommendedName>
        <fullName evidence="2">DUF177 domain-containing protein</fullName>
    </recommendedName>
</protein>
<dbReference type="InterPro" id="IPR003772">
    <property type="entry name" value="YceD"/>
</dbReference>
<name>A0A644YAW1_9ZZZZ</name>
<organism evidence="1">
    <name type="scientific">bioreactor metagenome</name>
    <dbReference type="NCBI Taxonomy" id="1076179"/>
    <lineage>
        <taxon>unclassified sequences</taxon>
        <taxon>metagenomes</taxon>
        <taxon>ecological metagenomes</taxon>
    </lineage>
</organism>